<protein>
    <submittedName>
        <fullName evidence="1">Uncharacterized protein</fullName>
    </submittedName>
</protein>
<organism evidence="1 2">
    <name type="scientific">Penicillium brasilianum</name>
    <dbReference type="NCBI Taxonomy" id="104259"/>
    <lineage>
        <taxon>Eukaryota</taxon>
        <taxon>Fungi</taxon>
        <taxon>Dikarya</taxon>
        <taxon>Ascomycota</taxon>
        <taxon>Pezizomycotina</taxon>
        <taxon>Eurotiomycetes</taxon>
        <taxon>Eurotiomycetidae</taxon>
        <taxon>Eurotiales</taxon>
        <taxon>Aspergillaceae</taxon>
        <taxon>Penicillium</taxon>
    </lineage>
</organism>
<keyword evidence="2" id="KW-1185">Reference proteome</keyword>
<gene>
    <name evidence="1" type="ORF">PMG11_06039</name>
</gene>
<dbReference type="OrthoDB" id="6614653at2759"/>
<dbReference type="AlphaFoldDB" id="A0A0F7TKN7"/>
<sequence>MGREGGYPLDSVGLRMPDVNMKIDGSGEICIKSPVLFKKYISPHPDATNNAFVQRVSLKREILEELKMTSYTSSDERLKMLSDTIYGGYMRPKSRSRSPRSTTLPMRLSLASKTRTVDSVLLQWWYIGNKIRQVVGSFAEIPVTEAGKPIKNKIRELYFSQMAIESGEVNVWTSEPPESSIGARPFDWGGLQR</sequence>
<reference evidence="2" key="1">
    <citation type="journal article" date="2015" name="Genome Announc.">
        <title>Draft genome sequence of the fungus Penicillium brasilianum MG11.</title>
        <authorList>
            <person name="Horn F."/>
            <person name="Linde J."/>
            <person name="Mattern D.J."/>
            <person name="Walther G."/>
            <person name="Guthke R."/>
            <person name="Brakhage A.A."/>
            <person name="Valiante V."/>
        </authorList>
    </citation>
    <scope>NUCLEOTIDE SEQUENCE [LARGE SCALE GENOMIC DNA]</scope>
    <source>
        <strain evidence="2">MG11</strain>
    </source>
</reference>
<dbReference type="EMBL" id="CDHK01000005">
    <property type="protein sequence ID" value="CEJ57343.1"/>
    <property type="molecule type" value="Genomic_DNA"/>
</dbReference>
<dbReference type="Proteomes" id="UP000042958">
    <property type="component" value="Unassembled WGS sequence"/>
</dbReference>
<accession>A0A0F7TKN7</accession>
<evidence type="ECO:0000313" key="2">
    <source>
        <dbReference type="Proteomes" id="UP000042958"/>
    </source>
</evidence>
<proteinExistence type="predicted"/>
<name>A0A0F7TKN7_PENBI</name>
<evidence type="ECO:0000313" key="1">
    <source>
        <dbReference type="EMBL" id="CEJ57343.1"/>
    </source>
</evidence>